<dbReference type="Pfam" id="PF13193">
    <property type="entry name" value="AMP-binding_C"/>
    <property type="match status" value="1"/>
</dbReference>
<dbReference type="InterPro" id="IPR009081">
    <property type="entry name" value="PP-bd_ACP"/>
</dbReference>
<gene>
    <name evidence="5" type="ORF">K7432_017395</name>
</gene>
<dbReference type="InterPro" id="IPR042099">
    <property type="entry name" value="ANL_N_sf"/>
</dbReference>
<dbReference type="Pfam" id="PF00501">
    <property type="entry name" value="AMP-binding"/>
    <property type="match status" value="1"/>
</dbReference>
<feature type="domain" description="Carrier" evidence="4">
    <location>
        <begin position="341"/>
        <end position="415"/>
    </location>
</feature>
<evidence type="ECO:0000313" key="6">
    <source>
        <dbReference type="Proteomes" id="UP001479436"/>
    </source>
</evidence>
<dbReference type="PROSITE" id="PS00012">
    <property type="entry name" value="PHOSPHOPANTETHEINE"/>
    <property type="match status" value="1"/>
</dbReference>
<dbReference type="Gene3D" id="3.30.559.30">
    <property type="entry name" value="Nonribosomal peptide synthetase, condensation domain"/>
    <property type="match status" value="1"/>
</dbReference>
<dbReference type="InterPro" id="IPR006162">
    <property type="entry name" value="Ppantetheine_attach_site"/>
</dbReference>
<dbReference type="Gene3D" id="3.40.50.12780">
    <property type="entry name" value="N-terminal domain of ligase-like"/>
    <property type="match status" value="1"/>
</dbReference>
<dbReference type="InterPro" id="IPR001242">
    <property type="entry name" value="Condensation_dom"/>
</dbReference>
<proteinExistence type="predicted"/>
<dbReference type="PROSITE" id="PS50075">
    <property type="entry name" value="CARRIER"/>
    <property type="match status" value="1"/>
</dbReference>
<evidence type="ECO:0000313" key="5">
    <source>
        <dbReference type="EMBL" id="KAK9759531.1"/>
    </source>
</evidence>
<dbReference type="Pfam" id="PF00550">
    <property type="entry name" value="PP-binding"/>
    <property type="match status" value="1"/>
</dbReference>
<evidence type="ECO:0000256" key="3">
    <source>
        <dbReference type="ARBA" id="ARBA00022598"/>
    </source>
</evidence>
<reference evidence="5 6" key="1">
    <citation type="submission" date="2023-04" db="EMBL/GenBank/DDBJ databases">
        <title>Genome of Basidiobolus ranarum AG-B5.</title>
        <authorList>
            <person name="Stajich J.E."/>
            <person name="Carter-House D."/>
            <person name="Gryganskyi A."/>
        </authorList>
    </citation>
    <scope>NUCLEOTIDE SEQUENCE [LARGE SCALE GENOMIC DNA]</scope>
    <source>
        <strain evidence="5 6">AG-B5</strain>
    </source>
</reference>
<keyword evidence="6" id="KW-1185">Reference proteome</keyword>
<dbReference type="InterPro" id="IPR023213">
    <property type="entry name" value="CAT-like_dom_sf"/>
</dbReference>
<dbReference type="EMBL" id="JASJQH010003721">
    <property type="protein sequence ID" value="KAK9759531.1"/>
    <property type="molecule type" value="Genomic_DNA"/>
</dbReference>
<dbReference type="Gene3D" id="3.30.559.10">
    <property type="entry name" value="Chloramphenicol acetyltransferase-like domain"/>
    <property type="match status" value="1"/>
</dbReference>
<dbReference type="SUPFAM" id="SSF52777">
    <property type="entry name" value="CoA-dependent acyltransferases"/>
    <property type="match status" value="1"/>
</dbReference>
<evidence type="ECO:0000259" key="4">
    <source>
        <dbReference type="PROSITE" id="PS50075"/>
    </source>
</evidence>
<dbReference type="InterPro" id="IPR036736">
    <property type="entry name" value="ACP-like_sf"/>
</dbReference>
<protein>
    <recommendedName>
        <fullName evidence="4">Carrier domain-containing protein</fullName>
    </recommendedName>
</protein>
<dbReference type="Gene3D" id="3.30.300.30">
    <property type="match status" value="1"/>
</dbReference>
<dbReference type="SUPFAM" id="SSF56801">
    <property type="entry name" value="Acetyl-CoA synthetase-like"/>
    <property type="match status" value="1"/>
</dbReference>
<name>A0ABR2WDE4_9FUNG</name>
<dbReference type="PANTHER" id="PTHR45527:SF1">
    <property type="entry name" value="FATTY ACID SYNTHASE"/>
    <property type="match status" value="1"/>
</dbReference>
<dbReference type="SUPFAM" id="SSF47336">
    <property type="entry name" value="ACP-like"/>
    <property type="match status" value="1"/>
</dbReference>
<keyword evidence="1" id="KW-0596">Phosphopantetheine</keyword>
<keyword evidence="2" id="KW-0597">Phosphoprotein</keyword>
<dbReference type="InterPro" id="IPR045851">
    <property type="entry name" value="AMP-bd_C_sf"/>
</dbReference>
<dbReference type="Pfam" id="PF00668">
    <property type="entry name" value="Condensation"/>
    <property type="match status" value="1"/>
</dbReference>
<comment type="caution">
    <text evidence="5">The sequence shown here is derived from an EMBL/GenBank/DDBJ whole genome shotgun (WGS) entry which is preliminary data.</text>
</comment>
<dbReference type="InterPro" id="IPR000873">
    <property type="entry name" value="AMP-dep_synth/lig_dom"/>
</dbReference>
<sequence>MVEHQGVVNFIQALTSYTEVNSSSRILQFASIGFDMSVKDIFVALGSGASLHLTPDTARRDRNSLWNHLERQAITHAFLTPALLQDGEDLPKLSTPLTLVLGGETPSPTLLKNLSHQVIIFHSYGPTETTVSATTWRVVNDFCSNVVPIGRPLANSRIYLLDAYGNPVPLGAIGEVYIGGAGIARGYLNRPDLTSERFLLDPFSNSQNARMYKTGDMARYLPDGNLVFHGRNDNQVKIRGFRIEPGEIEVQLMEHSHVHEAVVVALGENRDKRLVAYVVAEPTEQLASVLRDHLVARLPDYMIPVAFVRLDALPLTSSGKLDRRTLPAPNDEAFSRHAYEAPQGDTEIALATIWTDLLNVEQISRHDSFFALGGHSLLAVQMIERLRRINITVSVRALFDTPILSELAQSVSQHHEVTVPPNHITSETVKLTPDLLPLIDLTQAEIDHIVEQTPGGVANIQDIYSLSPLQDGILFHHLLATEGDPYLTITHMAFDNRDLLDRYLNAVQQVVDRHDILRTAFIWEHLSNPAQVVWRNARLSITELNLDLANGPIIDQLNQRFDPRYHRINLTQAPLLHFVIAHGSDGRWLLVELHHHLIGDHSTLEVMNTEIQAFLENQQDFLQSPQSFRNLVAQVRFGTSQQAHEQFFSDMLADVDEPTLPFGLTEVHRDGADE</sequence>
<dbReference type="Gene3D" id="1.10.1200.10">
    <property type="entry name" value="ACP-like"/>
    <property type="match status" value="1"/>
</dbReference>
<accession>A0ABR2WDE4</accession>
<dbReference type="CDD" id="cd05930">
    <property type="entry name" value="A_NRPS"/>
    <property type="match status" value="1"/>
</dbReference>
<dbReference type="PANTHER" id="PTHR45527">
    <property type="entry name" value="NONRIBOSOMAL PEPTIDE SYNTHETASE"/>
    <property type="match status" value="1"/>
</dbReference>
<dbReference type="Proteomes" id="UP001479436">
    <property type="component" value="Unassembled WGS sequence"/>
</dbReference>
<keyword evidence="3" id="KW-0436">Ligase</keyword>
<evidence type="ECO:0000256" key="1">
    <source>
        <dbReference type="ARBA" id="ARBA00022450"/>
    </source>
</evidence>
<dbReference type="InterPro" id="IPR025110">
    <property type="entry name" value="AMP-bd_C"/>
</dbReference>
<organism evidence="5 6">
    <name type="scientific">Basidiobolus ranarum</name>
    <dbReference type="NCBI Taxonomy" id="34480"/>
    <lineage>
        <taxon>Eukaryota</taxon>
        <taxon>Fungi</taxon>
        <taxon>Fungi incertae sedis</taxon>
        <taxon>Zoopagomycota</taxon>
        <taxon>Entomophthoromycotina</taxon>
        <taxon>Basidiobolomycetes</taxon>
        <taxon>Basidiobolales</taxon>
        <taxon>Basidiobolaceae</taxon>
        <taxon>Basidiobolus</taxon>
    </lineage>
</organism>
<evidence type="ECO:0000256" key="2">
    <source>
        <dbReference type="ARBA" id="ARBA00022553"/>
    </source>
</evidence>